<protein>
    <submittedName>
        <fullName evidence="3">Protein pitchfork</fullName>
    </submittedName>
</protein>
<dbReference type="Proteomes" id="UP000694890">
    <property type="component" value="Linkage group LG6"/>
</dbReference>
<dbReference type="RefSeq" id="XP_018543585.1">
    <property type="nucleotide sequence ID" value="XM_018688069.2"/>
</dbReference>
<reference evidence="3" key="1">
    <citation type="submission" date="2025-08" db="UniProtKB">
        <authorList>
            <consortium name="RefSeq"/>
        </authorList>
    </citation>
    <scope>IDENTIFICATION</scope>
    <source>
        <tissue evidence="3">Brain</tissue>
    </source>
</reference>
<dbReference type="InterPro" id="IPR033602">
    <property type="entry name" value="CIMAP3"/>
</dbReference>
<dbReference type="Pfam" id="PF07004">
    <property type="entry name" value="SHIPPO-rpt"/>
    <property type="match status" value="2"/>
</dbReference>
<accession>A0AAJ7VAK9</accession>
<dbReference type="GeneID" id="108890975"/>
<evidence type="ECO:0000313" key="2">
    <source>
        <dbReference type="Proteomes" id="UP000694890"/>
    </source>
</evidence>
<name>A0AAJ7VAK9_LATCA</name>
<dbReference type="KEGG" id="lcf:108890975"/>
<proteinExistence type="predicted"/>
<feature type="region of interest" description="Disordered" evidence="1">
    <location>
        <begin position="119"/>
        <end position="160"/>
    </location>
</feature>
<dbReference type="PANTHER" id="PTHR31508">
    <property type="entry name" value="PROTEIN PITCHFORK"/>
    <property type="match status" value="1"/>
</dbReference>
<dbReference type="GO" id="GO:0031344">
    <property type="term" value="P:regulation of cell projection organization"/>
    <property type="evidence" value="ECO:0007669"/>
    <property type="project" value="TreeGrafter"/>
</dbReference>
<dbReference type="InterPro" id="IPR010736">
    <property type="entry name" value="SHIPPO-rpt"/>
</dbReference>
<organism evidence="2 3">
    <name type="scientific">Lates calcarifer</name>
    <name type="common">Barramundi</name>
    <name type="synonym">Holocentrus calcarifer</name>
    <dbReference type="NCBI Taxonomy" id="8187"/>
    <lineage>
        <taxon>Eukaryota</taxon>
        <taxon>Metazoa</taxon>
        <taxon>Chordata</taxon>
        <taxon>Craniata</taxon>
        <taxon>Vertebrata</taxon>
        <taxon>Euteleostomi</taxon>
        <taxon>Actinopterygii</taxon>
        <taxon>Neopterygii</taxon>
        <taxon>Teleostei</taxon>
        <taxon>Neoteleostei</taxon>
        <taxon>Acanthomorphata</taxon>
        <taxon>Carangaria</taxon>
        <taxon>Carangaria incertae sedis</taxon>
        <taxon>Centropomidae</taxon>
        <taxon>Lates</taxon>
    </lineage>
</organism>
<evidence type="ECO:0000313" key="3">
    <source>
        <dbReference type="RefSeq" id="XP_018543585.1"/>
    </source>
</evidence>
<sequence length="241" mass="27317">MPTICIIYAPTPLPWLQVKTQRLQVETTLTVRSRNFSFSFSFCHLLIHKLFSKMSPAPAKRMFFGSTQERKLFPLHHAPDRLGNQMSRPEAPHVGPGCYDNHEFGTILYDLQKTPESKKGYGLSARTAARFPPRSKNVTPSPQQYQQDQSQSRLPAPGKAPFNLATQRFKTMSSTAEDSPGPGAYAHDAVTNRKVSWPMCFGSPDWSRLPQLEKKSLRVKLSSDKAFLKHRGRVAYLSLYY</sequence>
<evidence type="ECO:0000256" key="1">
    <source>
        <dbReference type="SAM" id="MobiDB-lite"/>
    </source>
</evidence>
<feature type="compositionally biased region" description="Low complexity" evidence="1">
    <location>
        <begin position="140"/>
        <end position="152"/>
    </location>
</feature>
<dbReference type="GO" id="GO:0008092">
    <property type="term" value="F:cytoskeletal protein binding"/>
    <property type="evidence" value="ECO:0007669"/>
    <property type="project" value="TreeGrafter"/>
</dbReference>
<gene>
    <name evidence="3" type="primary">LOC108890975</name>
</gene>
<dbReference type="PANTHER" id="PTHR31508:SF2">
    <property type="entry name" value="PROTEIN PITCHFORK"/>
    <property type="match status" value="1"/>
</dbReference>
<dbReference type="AlphaFoldDB" id="A0AAJ7VAK9"/>